<sequence>MSISNKATNIGIVSRTETCTCYGKLKPITEFTRMSRSRMAVNTSCNTCSDRDKRYRANKKAKSISNNNDSIDVDSIKNSSDDLLYNIHDIEELINIKFEDSKEKNEPVKFSVIVKLERELGNILQNNISQDNISQDNVLGSSIEPEASSSYSAITE</sequence>
<gene>
    <name evidence="1" type="ORF">GMARGA_LOCUS5485</name>
</gene>
<evidence type="ECO:0000313" key="2">
    <source>
        <dbReference type="Proteomes" id="UP000789901"/>
    </source>
</evidence>
<dbReference type="Proteomes" id="UP000789901">
    <property type="component" value="Unassembled WGS sequence"/>
</dbReference>
<accession>A0ABN7UFT8</accession>
<evidence type="ECO:0000313" key="1">
    <source>
        <dbReference type="EMBL" id="CAG8570994.1"/>
    </source>
</evidence>
<dbReference type="EMBL" id="CAJVQB010002338">
    <property type="protein sequence ID" value="CAG8570994.1"/>
    <property type="molecule type" value="Genomic_DNA"/>
</dbReference>
<organism evidence="1 2">
    <name type="scientific">Gigaspora margarita</name>
    <dbReference type="NCBI Taxonomy" id="4874"/>
    <lineage>
        <taxon>Eukaryota</taxon>
        <taxon>Fungi</taxon>
        <taxon>Fungi incertae sedis</taxon>
        <taxon>Mucoromycota</taxon>
        <taxon>Glomeromycotina</taxon>
        <taxon>Glomeromycetes</taxon>
        <taxon>Diversisporales</taxon>
        <taxon>Gigasporaceae</taxon>
        <taxon>Gigaspora</taxon>
    </lineage>
</organism>
<protein>
    <submittedName>
        <fullName evidence="1">12873_t:CDS:1</fullName>
    </submittedName>
</protein>
<keyword evidence="2" id="KW-1185">Reference proteome</keyword>
<reference evidence="1 2" key="1">
    <citation type="submission" date="2021-06" db="EMBL/GenBank/DDBJ databases">
        <authorList>
            <person name="Kallberg Y."/>
            <person name="Tangrot J."/>
            <person name="Rosling A."/>
        </authorList>
    </citation>
    <scope>NUCLEOTIDE SEQUENCE [LARGE SCALE GENOMIC DNA]</scope>
    <source>
        <strain evidence="1 2">120-4 pot B 10/14</strain>
    </source>
</reference>
<proteinExistence type="predicted"/>
<comment type="caution">
    <text evidence="1">The sequence shown here is derived from an EMBL/GenBank/DDBJ whole genome shotgun (WGS) entry which is preliminary data.</text>
</comment>
<name>A0ABN7UFT8_GIGMA</name>